<name>A0A2A4X1F1_UNCAE</name>
<accession>A0A2A4X1F1</accession>
<evidence type="ECO:0008006" key="4">
    <source>
        <dbReference type="Google" id="ProtNLM"/>
    </source>
</evidence>
<evidence type="ECO:0000313" key="3">
    <source>
        <dbReference type="Proteomes" id="UP000218775"/>
    </source>
</evidence>
<feature type="compositionally biased region" description="Basic and acidic residues" evidence="1">
    <location>
        <begin position="212"/>
        <end position="222"/>
    </location>
</feature>
<dbReference type="EMBL" id="NVUK01000030">
    <property type="protein sequence ID" value="PCI76324.1"/>
    <property type="molecule type" value="Genomic_DNA"/>
</dbReference>
<dbReference type="AlphaFoldDB" id="A0A2A4X1F1"/>
<proteinExistence type="predicted"/>
<dbReference type="Gene3D" id="2.30.130.30">
    <property type="entry name" value="Hypothetical protein"/>
    <property type="match status" value="1"/>
</dbReference>
<comment type="caution">
    <text evidence="2">The sequence shown here is derived from an EMBL/GenBank/DDBJ whole genome shotgun (WGS) entry which is preliminary data.</text>
</comment>
<feature type="compositionally biased region" description="Low complexity" evidence="1">
    <location>
        <begin position="243"/>
        <end position="261"/>
    </location>
</feature>
<protein>
    <recommendedName>
        <fullName evidence="4">N-acetyltransferase domain-containing protein</fullName>
    </recommendedName>
</protein>
<gene>
    <name evidence="2" type="ORF">COB21_04500</name>
</gene>
<sequence length="385" mass="42783">MSTIQLNTAGSSNYAFVVVSRTSPHFPQLTAIFKKEVVPLHGDQGRTLRKLGDDRQAEVLMRNDKIVGVIVYKKELQESNEKTKYPGGFEVKNIVVLQDSPRYVGMLVDRVVKLAKRALASSVYCIISSKDRTLDTVKTKGFKDINTWCSRVEGETDYLFSLKVSSRVQDRASATATNGGTKMDLSTHKAVADQGRRFLNSSYRESAPAERGSAKRGRDDRGAGGLNAPYKRTDRRLRTGESNRFNRNGNNGNNGHNIGRNQFSARPPSGPQAHRVTLKKKYIDQITHYGKTIEGRINSGMMLRFKEGDTVTFFAGRSAVTCDIVAIRKHPNFREMLEKEGVRRCLADVATVEEGAGIYDRIPGYSRRASQSGVLAIEIKVKKGS</sequence>
<evidence type="ECO:0000313" key="2">
    <source>
        <dbReference type="EMBL" id="PCI76324.1"/>
    </source>
</evidence>
<organism evidence="2 3">
    <name type="scientific">Aerophobetes bacterium</name>
    <dbReference type="NCBI Taxonomy" id="2030807"/>
    <lineage>
        <taxon>Bacteria</taxon>
        <taxon>Candidatus Aerophobota</taxon>
    </lineage>
</organism>
<feature type="region of interest" description="Disordered" evidence="1">
    <location>
        <begin position="197"/>
        <end position="273"/>
    </location>
</feature>
<dbReference type="Proteomes" id="UP000218775">
    <property type="component" value="Unassembled WGS sequence"/>
</dbReference>
<reference evidence="3" key="1">
    <citation type="submission" date="2017-08" db="EMBL/GenBank/DDBJ databases">
        <title>A dynamic microbial community with high functional redundancy inhabits the cold, oxic subseafloor aquifer.</title>
        <authorList>
            <person name="Tully B.J."/>
            <person name="Wheat C.G."/>
            <person name="Glazer B.T."/>
            <person name="Huber J.A."/>
        </authorList>
    </citation>
    <scope>NUCLEOTIDE SEQUENCE [LARGE SCALE GENOMIC DNA]</scope>
</reference>
<evidence type="ECO:0000256" key="1">
    <source>
        <dbReference type="SAM" id="MobiDB-lite"/>
    </source>
</evidence>
<dbReference type="InterPro" id="IPR015947">
    <property type="entry name" value="PUA-like_sf"/>
</dbReference>
<dbReference type="SUPFAM" id="SSF88697">
    <property type="entry name" value="PUA domain-like"/>
    <property type="match status" value="1"/>
</dbReference>